<feature type="region of interest" description="Disordered" evidence="2">
    <location>
        <begin position="246"/>
        <end position="428"/>
    </location>
</feature>
<feature type="region of interest" description="Disordered" evidence="2">
    <location>
        <begin position="492"/>
        <end position="516"/>
    </location>
</feature>
<feature type="compositionally biased region" description="Polar residues" evidence="2">
    <location>
        <begin position="379"/>
        <end position="393"/>
    </location>
</feature>
<keyword evidence="1" id="KW-0175">Coiled coil</keyword>
<keyword evidence="4" id="KW-1185">Reference proteome</keyword>
<feature type="coiled-coil region" evidence="1">
    <location>
        <begin position="126"/>
        <end position="153"/>
    </location>
</feature>
<proteinExistence type="predicted"/>
<reference evidence="3" key="1">
    <citation type="submission" date="2022-10" db="EMBL/GenBank/DDBJ databases">
        <title>Culturing micro-colonial fungi from biological soil crusts in the Mojave desert and describing Neophaeococcomyces mojavensis, and introducing the new genera and species Taxawa tesnikishii.</title>
        <authorList>
            <person name="Kurbessoian T."/>
            <person name="Stajich J.E."/>
        </authorList>
    </citation>
    <scope>NUCLEOTIDE SEQUENCE</scope>
    <source>
        <strain evidence="3">TK_1</strain>
    </source>
</reference>
<feature type="region of interest" description="Disordered" evidence="2">
    <location>
        <begin position="1"/>
        <end position="69"/>
    </location>
</feature>
<sequence length="674" mass="73046">MEVIGPSTRRSEPIKQQQPTKAPSQLQTIRPSIAQPPSSIVATESTRTLQDSIAEREQSTEPPSTRDAAPRFAEHSIPMQGLSIEQLNKNFQYNASVQQTHLSAAARLPTQISQNAAVPAGQQKRIDAVEEAVTQLRDEVHHLTNLVEAMREQLWARPMAQTQAPPPVPAQPFSRAPPVMHHLPHVPLHLAHDGCHVSIPSQADVRVPSSYRLREPPCRLTEPLQASYQTRQPQMASAETGWTPVNPVIERNLPRGLDGGNEPADSSVGSPKCPKRATLDQQIECERTRSYDTATGSSTVLSNMDTDGSDSNHNPHPIPSASISHKLAASTNERNPDGSCHLRPQRSTRDGLVGKRGRRGGGCGGRLRKSVPAWKKSNRASSQTANSYCQSPSPRKGSVRSEDLARLKSGGARHVGITRSPPSADPYVHIKKTRTKPTRNAEGILIRKDGHPDMRSRTSAANLRKMHACKEKERAVGRLNTPTSALANAPVLSCTEGADTPSPASSAGESREPSTQERHDMIMKLVFPHGLEDPSGKYDAATFFQGSSSLTMDAEVKSERVSCSNEVENATRNGTKTIHEHQDGVGSPTEVGSDDLYAEYLNNRRTIGGCGTAPGDEQRQEIVSPSTTVAALEHSRVPIEDRTQNSNTASRKSPTRTASPGKALVSLLLTVENV</sequence>
<feature type="region of interest" description="Disordered" evidence="2">
    <location>
        <begin position="637"/>
        <end position="661"/>
    </location>
</feature>
<evidence type="ECO:0000256" key="2">
    <source>
        <dbReference type="SAM" id="MobiDB-lite"/>
    </source>
</evidence>
<dbReference type="EMBL" id="JAPDRL010000119">
    <property type="protein sequence ID" value="KAJ9656651.1"/>
    <property type="molecule type" value="Genomic_DNA"/>
</dbReference>
<feature type="compositionally biased region" description="Polar residues" evidence="2">
    <location>
        <begin position="644"/>
        <end position="658"/>
    </location>
</feature>
<evidence type="ECO:0000256" key="1">
    <source>
        <dbReference type="SAM" id="Coils"/>
    </source>
</evidence>
<name>A0ABQ9NGW0_9PEZI</name>
<evidence type="ECO:0000313" key="3">
    <source>
        <dbReference type="EMBL" id="KAJ9656651.1"/>
    </source>
</evidence>
<dbReference type="Proteomes" id="UP001172684">
    <property type="component" value="Unassembled WGS sequence"/>
</dbReference>
<organism evidence="3 4">
    <name type="scientific">Coniosporium apollinis</name>
    <dbReference type="NCBI Taxonomy" id="61459"/>
    <lineage>
        <taxon>Eukaryota</taxon>
        <taxon>Fungi</taxon>
        <taxon>Dikarya</taxon>
        <taxon>Ascomycota</taxon>
        <taxon>Pezizomycotina</taxon>
        <taxon>Dothideomycetes</taxon>
        <taxon>Dothideomycetes incertae sedis</taxon>
        <taxon>Coniosporium</taxon>
    </lineage>
</organism>
<comment type="caution">
    <text evidence="3">The sequence shown here is derived from an EMBL/GenBank/DDBJ whole genome shotgun (WGS) entry which is preliminary data.</text>
</comment>
<accession>A0ABQ9NGW0</accession>
<feature type="compositionally biased region" description="Polar residues" evidence="2">
    <location>
        <begin position="14"/>
        <end position="51"/>
    </location>
</feature>
<evidence type="ECO:0000313" key="4">
    <source>
        <dbReference type="Proteomes" id="UP001172684"/>
    </source>
</evidence>
<protein>
    <recommendedName>
        <fullName evidence="5">Shugoshin C-terminal domain-containing protein</fullName>
    </recommendedName>
</protein>
<evidence type="ECO:0008006" key="5">
    <source>
        <dbReference type="Google" id="ProtNLM"/>
    </source>
</evidence>
<feature type="compositionally biased region" description="Polar residues" evidence="2">
    <location>
        <begin position="291"/>
        <end position="314"/>
    </location>
</feature>
<gene>
    <name evidence="3" type="ORF">H2201_008478</name>
</gene>